<protein>
    <submittedName>
        <fullName evidence="2">Uncharacterized protein</fullName>
    </submittedName>
</protein>
<proteinExistence type="predicted"/>
<dbReference type="AlphaFoldDB" id="A0A2P2KUT9"/>
<feature type="compositionally biased region" description="Polar residues" evidence="1">
    <location>
        <begin position="1"/>
        <end position="12"/>
    </location>
</feature>
<name>A0A2P2KUT9_RHIMU</name>
<feature type="region of interest" description="Disordered" evidence="1">
    <location>
        <begin position="1"/>
        <end position="20"/>
    </location>
</feature>
<evidence type="ECO:0000313" key="2">
    <source>
        <dbReference type="EMBL" id="MBX09492.1"/>
    </source>
</evidence>
<sequence length="20" mass="2127">MSPTTSSACSLDSHTRSTEE</sequence>
<accession>A0A2P2KUT9</accession>
<dbReference type="EMBL" id="GGEC01029008">
    <property type="protein sequence ID" value="MBX09492.1"/>
    <property type="molecule type" value="Transcribed_RNA"/>
</dbReference>
<reference evidence="2" key="1">
    <citation type="submission" date="2018-02" db="EMBL/GenBank/DDBJ databases">
        <title>Rhizophora mucronata_Transcriptome.</title>
        <authorList>
            <person name="Meera S.P."/>
            <person name="Sreeshan A."/>
            <person name="Augustine A."/>
        </authorList>
    </citation>
    <scope>NUCLEOTIDE SEQUENCE</scope>
    <source>
        <tissue evidence="2">Leaf</tissue>
    </source>
</reference>
<evidence type="ECO:0000256" key="1">
    <source>
        <dbReference type="SAM" id="MobiDB-lite"/>
    </source>
</evidence>
<organism evidence="2">
    <name type="scientific">Rhizophora mucronata</name>
    <name type="common">Asiatic mangrove</name>
    <dbReference type="NCBI Taxonomy" id="61149"/>
    <lineage>
        <taxon>Eukaryota</taxon>
        <taxon>Viridiplantae</taxon>
        <taxon>Streptophyta</taxon>
        <taxon>Embryophyta</taxon>
        <taxon>Tracheophyta</taxon>
        <taxon>Spermatophyta</taxon>
        <taxon>Magnoliopsida</taxon>
        <taxon>eudicotyledons</taxon>
        <taxon>Gunneridae</taxon>
        <taxon>Pentapetalae</taxon>
        <taxon>rosids</taxon>
        <taxon>fabids</taxon>
        <taxon>Malpighiales</taxon>
        <taxon>Rhizophoraceae</taxon>
        <taxon>Rhizophora</taxon>
    </lineage>
</organism>